<proteinExistence type="predicted"/>
<name>A0A6C0FCW1_9ZZZZ</name>
<organism evidence="2">
    <name type="scientific">viral metagenome</name>
    <dbReference type="NCBI Taxonomy" id="1070528"/>
    <lineage>
        <taxon>unclassified sequences</taxon>
        <taxon>metagenomes</taxon>
        <taxon>organismal metagenomes</taxon>
    </lineage>
</organism>
<dbReference type="EMBL" id="MN738838">
    <property type="protein sequence ID" value="QHT39042.1"/>
    <property type="molecule type" value="Genomic_DNA"/>
</dbReference>
<sequence length="427" mass="49306">MRTKNIRNENKKNLILRCSYSSKQINQSTPYRIKTVQLYTCVGLNIGLHMCHNMSRHMVYAKAIAGATYGKDGEYRVMKKSGLSAMTLRDFISLWSGELTGYYGEDFGSTYGGLRELSLCPGSYEHVYEPGDKTINDTEFGDTVVFVLADLATNIDPTWVPPHIRKKMKRAGRLRRNKLRNQWAYENPLNRIHGFLILKEVTNSQHKQTTMCIDTICSTYFTDKRGIGSDLMMLAKDFSMELGAHDIVLEVANEFSAKGFSDEVDEMNEDSEEDTDEESDGDSDEEMDEDSDEEMDEDETWTPDDDAMSILSDSLWKKCMRKSADGRNVYYNLDEEYIEAGLWNYFHCAYETEDETEMWSGTQKNIVSDKNDPKETEYGGYWYRKGKSSQSKLMKFYEMFGFKEDPEVHTDWCVFSEIPYPSMRLSL</sequence>
<protein>
    <submittedName>
        <fullName evidence="2">Uncharacterized protein</fullName>
    </submittedName>
</protein>
<evidence type="ECO:0000313" key="2">
    <source>
        <dbReference type="EMBL" id="QHT39042.1"/>
    </source>
</evidence>
<reference evidence="2" key="1">
    <citation type="journal article" date="2020" name="Nature">
        <title>Giant virus diversity and host interactions through global metagenomics.</title>
        <authorList>
            <person name="Schulz F."/>
            <person name="Roux S."/>
            <person name="Paez-Espino D."/>
            <person name="Jungbluth S."/>
            <person name="Walsh D.A."/>
            <person name="Denef V.J."/>
            <person name="McMahon K.D."/>
            <person name="Konstantinidis K.T."/>
            <person name="Eloe-Fadrosh E.A."/>
            <person name="Kyrpides N.C."/>
            <person name="Woyke T."/>
        </authorList>
    </citation>
    <scope>NUCLEOTIDE SEQUENCE</scope>
    <source>
        <strain evidence="2">GVMAG-S-ERX556126-94</strain>
    </source>
</reference>
<dbReference type="AlphaFoldDB" id="A0A6C0FCW1"/>
<accession>A0A6C0FCW1</accession>
<feature type="region of interest" description="Disordered" evidence="1">
    <location>
        <begin position="261"/>
        <end position="306"/>
    </location>
</feature>
<feature type="compositionally biased region" description="Acidic residues" evidence="1">
    <location>
        <begin position="262"/>
        <end position="306"/>
    </location>
</feature>
<evidence type="ECO:0000256" key="1">
    <source>
        <dbReference type="SAM" id="MobiDB-lite"/>
    </source>
</evidence>